<evidence type="ECO:0000313" key="2">
    <source>
        <dbReference type="Proteomes" id="UP001368270"/>
    </source>
</evidence>
<protein>
    <submittedName>
        <fullName evidence="1">Uncharacterized protein</fullName>
    </submittedName>
</protein>
<dbReference type="Gene3D" id="3.10.450.40">
    <property type="match status" value="1"/>
</dbReference>
<name>A0ABU8QHK1_9RHOB</name>
<organism evidence="1 2">
    <name type="scientific">Cognatishimia coralii</name>
    <dbReference type="NCBI Taxonomy" id="3083254"/>
    <lineage>
        <taxon>Bacteria</taxon>
        <taxon>Pseudomonadati</taxon>
        <taxon>Pseudomonadota</taxon>
        <taxon>Alphaproteobacteria</taxon>
        <taxon>Rhodobacterales</taxon>
        <taxon>Paracoccaceae</taxon>
        <taxon>Cognatishimia</taxon>
    </lineage>
</organism>
<proteinExistence type="predicted"/>
<gene>
    <name evidence="1" type="ORF">WG622_11655</name>
</gene>
<evidence type="ECO:0000313" key="1">
    <source>
        <dbReference type="EMBL" id="MEJ5218903.1"/>
    </source>
</evidence>
<accession>A0ABU8QHK1</accession>
<dbReference type="Proteomes" id="UP001368270">
    <property type="component" value="Unassembled WGS sequence"/>
</dbReference>
<sequence length="111" mass="12377">MTAKPITLGSTRFKTKTEATNHFRKMLSKGGPNDKILDPLEVEQMSLLFYSREKKVSELGGRTIVGWGREKTSHGQCFAALLNTGEKLHFSYLKSVSAISAQTEARHSICF</sequence>
<dbReference type="EMBL" id="JBBGAZ010000006">
    <property type="protein sequence ID" value="MEJ5218903.1"/>
    <property type="molecule type" value="Genomic_DNA"/>
</dbReference>
<dbReference type="RefSeq" id="WP_339403744.1">
    <property type="nucleotide sequence ID" value="NZ_JBBGAZ010000006.1"/>
</dbReference>
<reference evidence="1 2" key="1">
    <citation type="submission" date="2024-03" db="EMBL/GenBank/DDBJ databases">
        <title>Cognatishimia coralii sp. nov., a marine bacterium isolated from coral surrounding seawater.</title>
        <authorList>
            <person name="Liu X."/>
            <person name="Liu S."/>
            <person name="Sun H."/>
            <person name="Zhang Y."/>
        </authorList>
    </citation>
    <scope>NUCLEOTIDE SEQUENCE [LARGE SCALE GENOMIC DNA]</scope>
    <source>
        <strain evidence="1 2">D5M38</strain>
    </source>
</reference>
<comment type="caution">
    <text evidence="1">The sequence shown here is derived from an EMBL/GenBank/DDBJ whole genome shotgun (WGS) entry which is preliminary data.</text>
</comment>
<keyword evidence="2" id="KW-1185">Reference proteome</keyword>